<dbReference type="PANTHER" id="PTHR43471:SF3">
    <property type="entry name" value="ABC TRANSPORTER PERMEASE PROTEIN NATB"/>
    <property type="match status" value="1"/>
</dbReference>
<dbReference type="EMBL" id="DPBP01000014">
    <property type="protein sequence ID" value="HCE16852.1"/>
    <property type="molecule type" value="Genomic_DNA"/>
</dbReference>
<dbReference type="PANTHER" id="PTHR43471">
    <property type="entry name" value="ABC TRANSPORTER PERMEASE"/>
    <property type="match status" value="1"/>
</dbReference>
<dbReference type="Pfam" id="PF12679">
    <property type="entry name" value="ABC2_membrane_2"/>
    <property type="match status" value="1"/>
</dbReference>
<evidence type="ECO:0000256" key="1">
    <source>
        <dbReference type="SAM" id="Phobius"/>
    </source>
</evidence>
<keyword evidence="4" id="KW-1185">Reference proteome</keyword>
<reference evidence="4" key="2">
    <citation type="submission" date="2015-07" db="EMBL/GenBank/DDBJ databases">
        <title>Draft Genome Sequences of Anaerolinea thermolimosa IMO-1, Bellilinea caldifistulae GOMI-1, Leptolinea tardivitalis YMTK-2, Levilinea saccharolytica KIBI-1,Longilinea arvoryzae KOME-1, Previously Described as Members of the Anaerolineaceae (Chloroflexi).</title>
        <authorList>
            <person name="Sekiguchi Y."/>
            <person name="Ohashi A."/>
            <person name="Matsuura N."/>
            <person name="Tourlousse M.D."/>
        </authorList>
    </citation>
    <scope>NUCLEOTIDE SEQUENCE [LARGE SCALE GENOMIC DNA]</scope>
    <source>
        <strain evidence="4">IMO-1</strain>
    </source>
</reference>
<feature type="transmembrane region" description="Helical" evidence="1">
    <location>
        <begin position="22"/>
        <end position="49"/>
    </location>
</feature>
<dbReference type="EMBL" id="DF967966">
    <property type="protein sequence ID" value="GAP08342.1"/>
    <property type="molecule type" value="Genomic_DNA"/>
</dbReference>
<feature type="transmembrane region" description="Helical" evidence="1">
    <location>
        <begin position="86"/>
        <end position="112"/>
    </location>
</feature>
<dbReference type="GO" id="GO:0140359">
    <property type="term" value="F:ABC-type transporter activity"/>
    <property type="evidence" value="ECO:0007669"/>
    <property type="project" value="InterPro"/>
</dbReference>
<evidence type="ECO:0000313" key="2">
    <source>
        <dbReference type="EMBL" id="GAP08342.1"/>
    </source>
</evidence>
<name>A0A3D1JEB3_9CHLR</name>
<accession>A0A3D1JEB3</accession>
<protein>
    <submittedName>
        <fullName evidence="2">ABC-2 family transporter protein</fullName>
    </submittedName>
</protein>
<feature type="transmembrane region" description="Helical" evidence="1">
    <location>
        <begin position="142"/>
        <end position="169"/>
    </location>
</feature>
<dbReference type="Proteomes" id="UP000253922">
    <property type="component" value="Unassembled WGS sequence"/>
</dbReference>
<dbReference type="OrthoDB" id="72437at2"/>
<reference evidence="2" key="1">
    <citation type="journal article" date="2015" name="Genome Announc.">
        <title>Draft Genome Sequences of Anaerolinea thermolimosa IMO-1, Bellilinea caldifistulae GOMI-1, Leptolinea tardivitalis YMTK-2, Levilinea saccharolytica KIBI-1, Longilinea arvoryzae KOME-1, Previously Described as Members of the Class Anaerolineae (Chloroflexi).</title>
        <authorList>
            <person name="Matsuura N."/>
            <person name="Tourlousse M.D."/>
            <person name="Ohashi A."/>
            <person name="Hugenholtz P."/>
            <person name="Sekiguchi Y."/>
        </authorList>
    </citation>
    <scope>NUCLEOTIDE SEQUENCE</scope>
    <source>
        <strain evidence="2">IMO-1</strain>
    </source>
</reference>
<keyword evidence="1" id="KW-1133">Transmembrane helix</keyword>
<keyword evidence="1" id="KW-0472">Membrane</keyword>
<dbReference type="RefSeq" id="WP_062195868.1">
    <property type="nucleotide sequence ID" value="NZ_DF967966.1"/>
</dbReference>
<feature type="transmembrane region" description="Helical" evidence="1">
    <location>
        <begin position="236"/>
        <end position="263"/>
    </location>
</feature>
<dbReference type="Proteomes" id="UP000264141">
    <property type="component" value="Unassembled WGS sequence"/>
</dbReference>
<evidence type="ECO:0000313" key="3">
    <source>
        <dbReference type="EMBL" id="HCE16852.1"/>
    </source>
</evidence>
<keyword evidence="1" id="KW-0812">Transmembrane</keyword>
<feature type="transmembrane region" description="Helical" evidence="1">
    <location>
        <begin position="211"/>
        <end position="230"/>
    </location>
</feature>
<feature type="transmembrane region" description="Helical" evidence="1">
    <location>
        <begin position="181"/>
        <end position="204"/>
    </location>
</feature>
<dbReference type="AlphaFoldDB" id="A0A3D1JEB3"/>
<gene>
    <name evidence="2" type="ORF">ATHL_03244</name>
    <name evidence="3" type="ORF">DEQ80_03240</name>
</gene>
<evidence type="ECO:0000313" key="4">
    <source>
        <dbReference type="Proteomes" id="UP000253922"/>
    </source>
</evidence>
<dbReference type="GO" id="GO:0005886">
    <property type="term" value="C:plasma membrane"/>
    <property type="evidence" value="ECO:0007669"/>
    <property type="project" value="UniProtKB-SubCell"/>
</dbReference>
<dbReference type="STRING" id="229919.GCA_001050195_03183"/>
<proteinExistence type="predicted"/>
<sequence length="276" mass="29514">MNWKAIFTIAEKDIREASGNRAVWVPMIVVPAIFIVIMPLALIIGAIAAPQATSSALNDPDLATFLQRMPAFMAEPLARMSGLQGMIWLMLGYFFAPFFLIIPLMFATVIAAESFAGERERKTIEALLYTPASDAELFLGKVLAAGLPAVGISWACFLVYALVVNIAAYPIMGGIWFPLPTWYALIFWVSPALSLLGISATVLISSRNPTFMGAYQSSASLVLLVVALLVGQATGVLYLSVGVGLALGLVIWLVAAGLTVVAVRTFNRASLLTSVQ</sequence>
<reference evidence="3 5" key="3">
    <citation type="journal article" date="2018" name="Nat. Biotechnol.">
        <title>A standardized bacterial taxonomy based on genome phylogeny substantially revises the tree of life.</title>
        <authorList>
            <person name="Parks D.H."/>
            <person name="Chuvochina M."/>
            <person name="Waite D.W."/>
            <person name="Rinke C."/>
            <person name="Skarshewski A."/>
            <person name="Chaumeil P.A."/>
            <person name="Hugenholtz P."/>
        </authorList>
    </citation>
    <scope>NUCLEOTIDE SEQUENCE [LARGE SCALE GENOMIC DNA]</scope>
    <source>
        <strain evidence="3">UBA8781</strain>
    </source>
</reference>
<evidence type="ECO:0000313" key="5">
    <source>
        <dbReference type="Proteomes" id="UP000264141"/>
    </source>
</evidence>
<organism evidence="3 5">
    <name type="scientific">Anaerolinea thermolimosa</name>
    <dbReference type="NCBI Taxonomy" id="229919"/>
    <lineage>
        <taxon>Bacteria</taxon>
        <taxon>Bacillati</taxon>
        <taxon>Chloroflexota</taxon>
        <taxon>Anaerolineae</taxon>
        <taxon>Anaerolineales</taxon>
        <taxon>Anaerolineaceae</taxon>
        <taxon>Anaerolinea</taxon>
    </lineage>
</organism>